<dbReference type="Pfam" id="PF17667">
    <property type="entry name" value="Pkinase_fungal"/>
    <property type="match status" value="1"/>
</dbReference>
<gene>
    <name evidence="2" type="ORF">HYPSUDRAFT_115895</name>
</gene>
<dbReference type="GO" id="GO:0004672">
    <property type="term" value="F:protein kinase activity"/>
    <property type="evidence" value="ECO:0007669"/>
    <property type="project" value="InterPro"/>
</dbReference>
<feature type="non-terminal residue" evidence="2">
    <location>
        <position position="328"/>
    </location>
</feature>
<dbReference type="OrthoDB" id="2749836at2759"/>
<reference evidence="3" key="1">
    <citation type="submission" date="2014-04" db="EMBL/GenBank/DDBJ databases">
        <title>Evolutionary Origins and Diversification of the Mycorrhizal Mutualists.</title>
        <authorList>
            <consortium name="DOE Joint Genome Institute"/>
            <consortium name="Mycorrhizal Genomics Consortium"/>
            <person name="Kohler A."/>
            <person name="Kuo A."/>
            <person name="Nagy L.G."/>
            <person name="Floudas D."/>
            <person name="Copeland A."/>
            <person name="Barry K.W."/>
            <person name="Cichocki N."/>
            <person name="Veneault-Fourrey C."/>
            <person name="LaButti K."/>
            <person name="Lindquist E.A."/>
            <person name="Lipzen A."/>
            <person name="Lundell T."/>
            <person name="Morin E."/>
            <person name="Murat C."/>
            <person name="Riley R."/>
            <person name="Ohm R."/>
            <person name="Sun H."/>
            <person name="Tunlid A."/>
            <person name="Henrissat B."/>
            <person name="Grigoriev I.V."/>
            <person name="Hibbett D.S."/>
            <person name="Martin F."/>
        </authorList>
    </citation>
    <scope>NUCLEOTIDE SEQUENCE [LARGE SCALE GENOMIC DNA]</scope>
    <source>
        <strain evidence="3">FD-334 SS-4</strain>
    </source>
</reference>
<evidence type="ECO:0000259" key="1">
    <source>
        <dbReference type="Pfam" id="PF17667"/>
    </source>
</evidence>
<dbReference type="STRING" id="945553.A0A0D2M6G1"/>
<dbReference type="InterPro" id="IPR011009">
    <property type="entry name" value="Kinase-like_dom_sf"/>
</dbReference>
<dbReference type="AlphaFoldDB" id="A0A0D2M6G1"/>
<dbReference type="InterPro" id="IPR008266">
    <property type="entry name" value="Tyr_kinase_AS"/>
</dbReference>
<dbReference type="Proteomes" id="UP000054270">
    <property type="component" value="Unassembled WGS sequence"/>
</dbReference>
<sequence length="328" mass="37009">RKFDIVKLIHSSPILYGRGTRVWIVKDNVGKFYILKDSWIISPNSTSEIEMIKHIEKTINDDPEGFLYKHSCPTYFIGQECVHSTDMIRGRLDKPATRLQRRIVTGTIGDPITSFRSRAEFVSVCLDLVNVLEFLSKKAHVIHGDLSINNILINRSQRRALAGAVSHNTRSVPSAVVPSAAVDSPHQVYGGTMDHIECSGMLIDCDFMRFQDQPSHQTSGTLPFMPLESLWMSPNTPFTHRAGHDLEGLLSTIITVCNYTSGPAGQLRAPLPGDEDMLINVWFTKEKRRYLACLKSIHLEAFDEAIQPSLPKYWEDFAPFIQRLIDVT</sequence>
<protein>
    <recommendedName>
        <fullName evidence="1">Fungal-type protein kinase domain-containing protein</fullName>
    </recommendedName>
</protein>
<evidence type="ECO:0000313" key="3">
    <source>
        <dbReference type="Proteomes" id="UP000054270"/>
    </source>
</evidence>
<keyword evidence="3" id="KW-1185">Reference proteome</keyword>
<dbReference type="InterPro" id="IPR040976">
    <property type="entry name" value="Pkinase_fungal"/>
</dbReference>
<dbReference type="PROSITE" id="PS00109">
    <property type="entry name" value="PROTEIN_KINASE_TYR"/>
    <property type="match status" value="1"/>
</dbReference>
<dbReference type="EMBL" id="KN817585">
    <property type="protein sequence ID" value="KJA18733.1"/>
    <property type="molecule type" value="Genomic_DNA"/>
</dbReference>
<name>A0A0D2M6G1_HYPSF</name>
<accession>A0A0D2M6G1</accession>
<feature type="domain" description="Fungal-type protein kinase" evidence="1">
    <location>
        <begin position="95"/>
        <end position="257"/>
    </location>
</feature>
<proteinExistence type="predicted"/>
<evidence type="ECO:0000313" key="2">
    <source>
        <dbReference type="EMBL" id="KJA18733.1"/>
    </source>
</evidence>
<dbReference type="Gene3D" id="1.10.510.10">
    <property type="entry name" value="Transferase(Phosphotransferase) domain 1"/>
    <property type="match status" value="1"/>
</dbReference>
<feature type="non-terminal residue" evidence="2">
    <location>
        <position position="1"/>
    </location>
</feature>
<organism evidence="2 3">
    <name type="scientific">Hypholoma sublateritium (strain FD-334 SS-4)</name>
    <dbReference type="NCBI Taxonomy" id="945553"/>
    <lineage>
        <taxon>Eukaryota</taxon>
        <taxon>Fungi</taxon>
        <taxon>Dikarya</taxon>
        <taxon>Basidiomycota</taxon>
        <taxon>Agaricomycotina</taxon>
        <taxon>Agaricomycetes</taxon>
        <taxon>Agaricomycetidae</taxon>
        <taxon>Agaricales</taxon>
        <taxon>Agaricineae</taxon>
        <taxon>Strophariaceae</taxon>
        <taxon>Hypholoma</taxon>
    </lineage>
</organism>
<dbReference type="SUPFAM" id="SSF56112">
    <property type="entry name" value="Protein kinase-like (PK-like)"/>
    <property type="match status" value="1"/>
</dbReference>